<reference evidence="3 4" key="1">
    <citation type="submission" date="2016-02" db="EMBL/GenBank/DDBJ databases">
        <title>Complete genome sequence and transcriptome regulation of the pentose utilising yeast Sugiyamaella lignohabitans.</title>
        <authorList>
            <person name="Bellasio M."/>
            <person name="Peymann A."/>
            <person name="Valli M."/>
            <person name="Sipitzky M."/>
            <person name="Graf A."/>
            <person name="Sauer M."/>
            <person name="Marx H."/>
            <person name="Mattanovich D."/>
        </authorList>
    </citation>
    <scope>NUCLEOTIDE SEQUENCE [LARGE SCALE GENOMIC DNA]</scope>
    <source>
        <strain evidence="3 4">CBS 10342</strain>
    </source>
</reference>
<accession>A0A167EDW4</accession>
<feature type="compositionally biased region" description="Polar residues" evidence="1">
    <location>
        <begin position="67"/>
        <end position="76"/>
    </location>
</feature>
<dbReference type="Proteomes" id="UP000189580">
    <property type="component" value="Chromosome d"/>
</dbReference>
<organism evidence="3 4">
    <name type="scientific">Sugiyamaella lignohabitans</name>
    <dbReference type="NCBI Taxonomy" id="796027"/>
    <lineage>
        <taxon>Eukaryota</taxon>
        <taxon>Fungi</taxon>
        <taxon>Dikarya</taxon>
        <taxon>Ascomycota</taxon>
        <taxon>Saccharomycotina</taxon>
        <taxon>Dipodascomycetes</taxon>
        <taxon>Dipodascales</taxon>
        <taxon>Trichomonascaceae</taxon>
        <taxon>Sugiyamaella</taxon>
    </lineage>
</organism>
<dbReference type="GeneID" id="30037087"/>
<dbReference type="PANTHER" id="PTHR12722">
    <property type="entry name" value="XAP-5 PROTEIN-RELATED"/>
    <property type="match status" value="1"/>
</dbReference>
<feature type="compositionally biased region" description="Acidic residues" evidence="1">
    <location>
        <begin position="93"/>
        <end position="102"/>
    </location>
</feature>
<name>A0A167EDW4_9ASCO</name>
<dbReference type="InterPro" id="IPR007005">
    <property type="entry name" value="XAP5"/>
</dbReference>
<dbReference type="GO" id="GO:0005634">
    <property type="term" value="C:nucleus"/>
    <property type="evidence" value="ECO:0007669"/>
    <property type="project" value="InterPro"/>
</dbReference>
<dbReference type="EMBL" id="CP014502">
    <property type="protein sequence ID" value="ANB13951.1"/>
    <property type="molecule type" value="Genomic_DNA"/>
</dbReference>
<feature type="domain" description="FAM50A/XAP5 C-terminal" evidence="2">
    <location>
        <begin position="157"/>
        <end position="215"/>
    </location>
</feature>
<dbReference type="OrthoDB" id="4084477at2759"/>
<feature type="compositionally biased region" description="Polar residues" evidence="1">
    <location>
        <begin position="41"/>
        <end position="57"/>
    </location>
</feature>
<evidence type="ECO:0000313" key="4">
    <source>
        <dbReference type="Proteomes" id="UP000189580"/>
    </source>
</evidence>
<keyword evidence="4" id="KW-1185">Reference proteome</keyword>
<dbReference type="RefSeq" id="XP_018736428.1">
    <property type="nucleotide sequence ID" value="XM_018882007.1"/>
</dbReference>
<dbReference type="AlphaFoldDB" id="A0A167EDW4"/>
<dbReference type="InterPro" id="IPR048337">
    <property type="entry name" value="FAM50A/XAP5_C"/>
</dbReference>
<evidence type="ECO:0000313" key="3">
    <source>
        <dbReference type="EMBL" id="ANB13951.1"/>
    </source>
</evidence>
<dbReference type="Pfam" id="PF04921">
    <property type="entry name" value="XAP5"/>
    <property type="match status" value="1"/>
</dbReference>
<evidence type="ECO:0000259" key="2">
    <source>
        <dbReference type="Pfam" id="PF04921"/>
    </source>
</evidence>
<feature type="region of interest" description="Disordered" evidence="1">
    <location>
        <begin position="91"/>
        <end position="124"/>
    </location>
</feature>
<dbReference type="PANTHER" id="PTHR12722:SF0">
    <property type="entry name" value="PROTEIN FAM50A"/>
    <property type="match status" value="1"/>
</dbReference>
<evidence type="ECO:0000256" key="1">
    <source>
        <dbReference type="SAM" id="MobiDB-lite"/>
    </source>
</evidence>
<protein>
    <recommendedName>
        <fullName evidence="2">FAM50A/XAP5 C-terminal domain-containing protein</fullName>
    </recommendedName>
</protein>
<dbReference type="GO" id="GO:0006325">
    <property type="term" value="P:chromatin organization"/>
    <property type="evidence" value="ECO:0007669"/>
    <property type="project" value="TreeGrafter"/>
</dbReference>
<feature type="region of interest" description="Disordered" evidence="1">
    <location>
        <begin position="18"/>
        <end position="79"/>
    </location>
</feature>
<dbReference type="KEGG" id="slb:AWJ20_4904"/>
<proteinExistence type="predicted"/>
<gene>
    <name evidence="3" type="ORF">AWJ20_4904</name>
</gene>
<sequence>MESNGGLVSLKELRRRKEEAKRLAAGGVNVPTEEIKPAEEATNSQDRSTSSPAASTDSGERKRELTSDNSTITTTKSRFKKRKQVFSKLSFANDEDEEDDNERDNGPSRPVSKLKRDPTIDTSNLKTKKQILKDRELLNKEKNSEAQKHAIIREQVVNFPFVYYDGSETASFVEIKKGDPVWMILEKTRKGFKKFHRGTVDDIMLVKHNVIIPHVSPPPLLLHHTSIYSLNLFY</sequence>